<feature type="domain" description="M23ase beta-sheet core" evidence="2">
    <location>
        <begin position="87"/>
        <end position="183"/>
    </location>
</feature>
<accession>A0A2T2WF97</accession>
<dbReference type="Gene3D" id="2.70.70.10">
    <property type="entry name" value="Glucose Permease (Domain IIA)"/>
    <property type="match status" value="1"/>
</dbReference>
<dbReference type="InterPro" id="IPR016047">
    <property type="entry name" value="M23ase_b-sheet_dom"/>
</dbReference>
<dbReference type="GO" id="GO:0004222">
    <property type="term" value="F:metalloendopeptidase activity"/>
    <property type="evidence" value="ECO:0007669"/>
    <property type="project" value="TreeGrafter"/>
</dbReference>
<gene>
    <name evidence="3" type="ORF">C7B45_12850</name>
</gene>
<dbReference type="CDD" id="cd12797">
    <property type="entry name" value="M23_peptidase"/>
    <property type="match status" value="1"/>
</dbReference>
<dbReference type="AlphaFoldDB" id="A0A2T2WF97"/>
<organism evidence="3 4">
    <name type="scientific">Sulfobacillus acidophilus</name>
    <dbReference type="NCBI Taxonomy" id="53633"/>
    <lineage>
        <taxon>Bacteria</taxon>
        <taxon>Bacillati</taxon>
        <taxon>Bacillota</taxon>
        <taxon>Clostridia</taxon>
        <taxon>Eubacteriales</taxon>
        <taxon>Clostridiales Family XVII. Incertae Sedis</taxon>
        <taxon>Sulfobacillus</taxon>
    </lineage>
</organism>
<dbReference type="Pfam" id="PF01551">
    <property type="entry name" value="Peptidase_M23"/>
    <property type="match status" value="1"/>
</dbReference>
<evidence type="ECO:0000256" key="1">
    <source>
        <dbReference type="ARBA" id="ARBA00022729"/>
    </source>
</evidence>
<proteinExistence type="predicted"/>
<evidence type="ECO:0000313" key="3">
    <source>
        <dbReference type="EMBL" id="PSR20917.1"/>
    </source>
</evidence>
<keyword evidence="1" id="KW-0732">Signal</keyword>
<dbReference type="InterPro" id="IPR011055">
    <property type="entry name" value="Dup_hybrid_motif"/>
</dbReference>
<dbReference type="PANTHER" id="PTHR21666:SF289">
    <property type="entry name" value="L-ALA--D-GLU ENDOPEPTIDASE"/>
    <property type="match status" value="1"/>
</dbReference>
<sequence>MANRRTTIMGVVAGIVVLGGTAALVASQRPAAVTSSLAKPPVSSTQTRAIPTVGGPASAPLQMPVSGSIASTFGWQYSGTLNEWYYNPGITVAAHQGQPVTAAWSGMVTNVNREPITGLTVTVRDGDGFETVYGHLGSVSVKAGQTIRQGDVIGSVGPASLYSRTQGAHIDFQIYHKATATNPMNYLHPSS</sequence>
<dbReference type="PANTHER" id="PTHR21666">
    <property type="entry name" value="PEPTIDASE-RELATED"/>
    <property type="match status" value="1"/>
</dbReference>
<name>A0A2T2WF97_9FIRM</name>
<comment type="caution">
    <text evidence="3">The sequence shown here is derived from an EMBL/GenBank/DDBJ whole genome shotgun (WGS) entry which is preliminary data.</text>
</comment>
<dbReference type="Proteomes" id="UP000241848">
    <property type="component" value="Unassembled WGS sequence"/>
</dbReference>
<protein>
    <submittedName>
        <fullName evidence="3">M23 family peptidase</fullName>
    </submittedName>
</protein>
<evidence type="ECO:0000313" key="4">
    <source>
        <dbReference type="Proteomes" id="UP000241848"/>
    </source>
</evidence>
<evidence type="ECO:0000259" key="2">
    <source>
        <dbReference type="Pfam" id="PF01551"/>
    </source>
</evidence>
<dbReference type="EMBL" id="PXYV01000047">
    <property type="protein sequence ID" value="PSR20917.1"/>
    <property type="molecule type" value="Genomic_DNA"/>
</dbReference>
<dbReference type="InterPro" id="IPR050570">
    <property type="entry name" value="Cell_wall_metabolism_enzyme"/>
</dbReference>
<reference evidence="3 4" key="1">
    <citation type="journal article" date="2014" name="BMC Genomics">
        <title>Comparison of environmental and isolate Sulfobacillus genomes reveals diverse carbon, sulfur, nitrogen, and hydrogen metabolisms.</title>
        <authorList>
            <person name="Justice N.B."/>
            <person name="Norman A."/>
            <person name="Brown C.T."/>
            <person name="Singh A."/>
            <person name="Thomas B.C."/>
            <person name="Banfield J.F."/>
        </authorList>
    </citation>
    <scope>NUCLEOTIDE SEQUENCE [LARGE SCALE GENOMIC DNA]</scope>
    <source>
        <strain evidence="3">AMDSBA3</strain>
    </source>
</reference>
<dbReference type="SUPFAM" id="SSF51261">
    <property type="entry name" value="Duplicated hybrid motif"/>
    <property type="match status" value="1"/>
</dbReference>